<evidence type="ECO:0000313" key="3">
    <source>
        <dbReference type="Proteomes" id="UP000184267"/>
    </source>
</evidence>
<comment type="caution">
    <text evidence="2">The sequence shown here is derived from an EMBL/GenBank/DDBJ whole genome shotgun (WGS) entry which is preliminary data.</text>
</comment>
<keyword evidence="3" id="KW-1185">Reference proteome</keyword>
<reference evidence="2 3" key="1">
    <citation type="submission" date="2016-10" db="EMBL/GenBank/DDBJ databases">
        <title>Genome sequence of the basidiomycete white-rot fungus Trametes pubescens.</title>
        <authorList>
            <person name="Makela M.R."/>
            <person name="Granchi Z."/>
            <person name="Peng M."/>
            <person name="De Vries R.P."/>
            <person name="Grigoriev I."/>
            <person name="Riley R."/>
            <person name="Hilden K."/>
        </authorList>
    </citation>
    <scope>NUCLEOTIDE SEQUENCE [LARGE SCALE GENOMIC DNA]</scope>
    <source>
        <strain evidence="2 3">FBCC735</strain>
    </source>
</reference>
<dbReference type="AlphaFoldDB" id="A0A1M2VPS2"/>
<feature type="compositionally biased region" description="Polar residues" evidence="1">
    <location>
        <begin position="64"/>
        <end position="84"/>
    </location>
</feature>
<accession>A0A1M2VPS2</accession>
<sequence>MYFDCYRRNKGSKVCARGTHGRTTAWMWPDLPDDGPIRTMFCDKLRRYLAERLEDAKEQMRASIGSQSMSASDDTGQSSCAHYA</sequence>
<gene>
    <name evidence="2" type="ORF">TRAPUB_13908</name>
</gene>
<dbReference type="Proteomes" id="UP000184267">
    <property type="component" value="Unassembled WGS sequence"/>
</dbReference>
<proteinExistence type="predicted"/>
<evidence type="ECO:0000256" key="1">
    <source>
        <dbReference type="SAM" id="MobiDB-lite"/>
    </source>
</evidence>
<protein>
    <submittedName>
        <fullName evidence="2">Uncharacterized protein</fullName>
    </submittedName>
</protein>
<feature type="region of interest" description="Disordered" evidence="1">
    <location>
        <begin position="60"/>
        <end position="84"/>
    </location>
</feature>
<organism evidence="2 3">
    <name type="scientific">Trametes pubescens</name>
    <name type="common">White-rot fungus</name>
    <dbReference type="NCBI Taxonomy" id="154538"/>
    <lineage>
        <taxon>Eukaryota</taxon>
        <taxon>Fungi</taxon>
        <taxon>Dikarya</taxon>
        <taxon>Basidiomycota</taxon>
        <taxon>Agaricomycotina</taxon>
        <taxon>Agaricomycetes</taxon>
        <taxon>Polyporales</taxon>
        <taxon>Polyporaceae</taxon>
        <taxon>Trametes</taxon>
    </lineage>
</organism>
<evidence type="ECO:0000313" key="2">
    <source>
        <dbReference type="EMBL" id="OJT09601.1"/>
    </source>
</evidence>
<name>A0A1M2VPS2_TRAPU</name>
<dbReference type="EMBL" id="MNAD01000895">
    <property type="protein sequence ID" value="OJT09601.1"/>
    <property type="molecule type" value="Genomic_DNA"/>
</dbReference>